<keyword evidence="2" id="KW-1185">Reference proteome</keyword>
<evidence type="ECO:0000313" key="1">
    <source>
        <dbReference type="EMBL" id="KAI3824962.1"/>
    </source>
</evidence>
<protein>
    <submittedName>
        <fullName evidence="1">Uncharacterized protein</fullName>
    </submittedName>
</protein>
<reference evidence="1 2" key="2">
    <citation type="journal article" date="2022" name="Mol. Ecol. Resour.">
        <title>The genomes of chicory, endive, great burdock and yacon provide insights into Asteraceae paleo-polyploidization history and plant inulin production.</title>
        <authorList>
            <person name="Fan W."/>
            <person name="Wang S."/>
            <person name="Wang H."/>
            <person name="Wang A."/>
            <person name="Jiang F."/>
            <person name="Liu H."/>
            <person name="Zhao H."/>
            <person name="Xu D."/>
            <person name="Zhang Y."/>
        </authorList>
    </citation>
    <scope>NUCLEOTIDE SEQUENCE [LARGE SCALE GENOMIC DNA]</scope>
    <source>
        <strain evidence="2">cv. Yunnan</strain>
        <tissue evidence="1">Leaves</tissue>
    </source>
</reference>
<sequence>MRPGQRRVVAGLVSLRRKIQALRMMGFVLVSSMFLPLEVDEGGYGGGDGGGYGGVHGARTLVASLVVRQVVRTGARIVHTPQNSVRPDTMMRGIFIEEPLLEKEENVVTDDEENEDDESA</sequence>
<reference evidence="2" key="1">
    <citation type="journal article" date="2022" name="Mol. Ecol. Resour.">
        <title>The genomes of chicory, endive, great burdock and yacon provide insights into Asteraceae palaeo-polyploidization history and plant inulin production.</title>
        <authorList>
            <person name="Fan W."/>
            <person name="Wang S."/>
            <person name="Wang H."/>
            <person name="Wang A."/>
            <person name="Jiang F."/>
            <person name="Liu H."/>
            <person name="Zhao H."/>
            <person name="Xu D."/>
            <person name="Zhang Y."/>
        </authorList>
    </citation>
    <scope>NUCLEOTIDE SEQUENCE [LARGE SCALE GENOMIC DNA]</scope>
    <source>
        <strain evidence="2">cv. Yunnan</strain>
    </source>
</reference>
<dbReference type="Proteomes" id="UP001056120">
    <property type="component" value="Linkage Group LG02"/>
</dbReference>
<comment type="caution">
    <text evidence="1">The sequence shown here is derived from an EMBL/GenBank/DDBJ whole genome shotgun (WGS) entry which is preliminary data.</text>
</comment>
<evidence type="ECO:0000313" key="2">
    <source>
        <dbReference type="Proteomes" id="UP001056120"/>
    </source>
</evidence>
<name>A0ACB9JY78_9ASTR</name>
<proteinExistence type="predicted"/>
<organism evidence="1 2">
    <name type="scientific">Smallanthus sonchifolius</name>
    <dbReference type="NCBI Taxonomy" id="185202"/>
    <lineage>
        <taxon>Eukaryota</taxon>
        <taxon>Viridiplantae</taxon>
        <taxon>Streptophyta</taxon>
        <taxon>Embryophyta</taxon>
        <taxon>Tracheophyta</taxon>
        <taxon>Spermatophyta</taxon>
        <taxon>Magnoliopsida</taxon>
        <taxon>eudicotyledons</taxon>
        <taxon>Gunneridae</taxon>
        <taxon>Pentapetalae</taxon>
        <taxon>asterids</taxon>
        <taxon>campanulids</taxon>
        <taxon>Asterales</taxon>
        <taxon>Asteraceae</taxon>
        <taxon>Asteroideae</taxon>
        <taxon>Heliantheae alliance</taxon>
        <taxon>Millerieae</taxon>
        <taxon>Smallanthus</taxon>
    </lineage>
</organism>
<gene>
    <name evidence="1" type="ORF">L1987_06435</name>
</gene>
<dbReference type="EMBL" id="CM042019">
    <property type="protein sequence ID" value="KAI3824962.1"/>
    <property type="molecule type" value="Genomic_DNA"/>
</dbReference>
<accession>A0ACB9JY78</accession>